<feature type="signal peptide" evidence="1">
    <location>
        <begin position="1"/>
        <end position="21"/>
    </location>
</feature>
<dbReference type="EMBL" id="JACHIN010000009">
    <property type="protein sequence ID" value="MBB5080812.1"/>
    <property type="molecule type" value="Genomic_DNA"/>
</dbReference>
<reference evidence="2 3" key="1">
    <citation type="submission" date="2020-08" db="EMBL/GenBank/DDBJ databases">
        <title>Genomic Encyclopedia of Type Strains, Phase IV (KMG-IV): sequencing the most valuable type-strain genomes for metagenomic binning, comparative biology and taxonomic classification.</title>
        <authorList>
            <person name="Goeker M."/>
        </authorList>
    </citation>
    <scope>NUCLEOTIDE SEQUENCE [LARGE SCALE GENOMIC DNA]</scope>
    <source>
        <strain evidence="2 3">DSM 45385</strain>
    </source>
</reference>
<dbReference type="RefSeq" id="WP_184967603.1">
    <property type="nucleotide sequence ID" value="NZ_JACHIN010000009.1"/>
</dbReference>
<comment type="caution">
    <text evidence="2">The sequence shown here is derived from an EMBL/GenBank/DDBJ whole genome shotgun (WGS) entry which is preliminary data.</text>
</comment>
<feature type="chain" id="PRO_5031456575" evidence="1">
    <location>
        <begin position="22"/>
        <end position="234"/>
    </location>
</feature>
<proteinExistence type="predicted"/>
<dbReference type="Proteomes" id="UP000568380">
    <property type="component" value="Unassembled WGS sequence"/>
</dbReference>
<protein>
    <submittedName>
        <fullName evidence="2">Uncharacterized protein</fullName>
    </submittedName>
</protein>
<gene>
    <name evidence="2" type="ORF">HNR40_006301</name>
</gene>
<evidence type="ECO:0000256" key="1">
    <source>
        <dbReference type="SAM" id="SignalP"/>
    </source>
</evidence>
<name>A0A7W8A723_9ACTN</name>
<accession>A0A7W8A723</accession>
<keyword evidence="3" id="KW-1185">Reference proteome</keyword>
<keyword evidence="1" id="KW-0732">Signal</keyword>
<evidence type="ECO:0000313" key="3">
    <source>
        <dbReference type="Proteomes" id="UP000568380"/>
    </source>
</evidence>
<sequence>MHSLLIAALVAAAPLTPSATATTATTVYGYAWADGAGTLRVTPVTATRDGKKYKLAAKKGAKELKLAYGSADFRRLAVACGLKETEGRVAQDANGLGKTRCTPKDLAFTLQLGPNPVKIAYSGKKAIRVSEFQPAKWYTQTAKGVIKRVDADTVAYGARHLTYNWRLTFNRVTAKCGDGWLTGRPVNADDDGLGTKGCTNKDFSKVFKGGNLAVVNYNPFSGELLSVWEVFGDA</sequence>
<dbReference type="AlphaFoldDB" id="A0A7W8A723"/>
<evidence type="ECO:0000313" key="2">
    <source>
        <dbReference type="EMBL" id="MBB5080812.1"/>
    </source>
</evidence>
<organism evidence="2 3">
    <name type="scientific">Nonomuraea endophytica</name>
    <dbReference type="NCBI Taxonomy" id="714136"/>
    <lineage>
        <taxon>Bacteria</taxon>
        <taxon>Bacillati</taxon>
        <taxon>Actinomycetota</taxon>
        <taxon>Actinomycetes</taxon>
        <taxon>Streptosporangiales</taxon>
        <taxon>Streptosporangiaceae</taxon>
        <taxon>Nonomuraea</taxon>
    </lineage>
</organism>